<evidence type="ECO:0000313" key="2">
    <source>
        <dbReference type="EMBL" id="MDR7292991.1"/>
    </source>
</evidence>
<proteinExistence type="predicted"/>
<evidence type="ECO:0000256" key="1">
    <source>
        <dbReference type="SAM" id="MobiDB-lite"/>
    </source>
</evidence>
<gene>
    <name evidence="2" type="ORF">J2S67_000259</name>
</gene>
<keyword evidence="3" id="KW-1185">Reference proteome</keyword>
<dbReference type="InterPro" id="IPR021678">
    <property type="entry name" value="DUF3263"/>
</dbReference>
<dbReference type="RefSeq" id="WP_052048267.1">
    <property type="nucleotide sequence ID" value="NZ_JAKRCW010000004.1"/>
</dbReference>
<evidence type="ECO:0008006" key="4">
    <source>
        <dbReference type="Google" id="ProtNLM"/>
    </source>
</evidence>
<sequence>MAETPQPRHSLTEPNLTDPNLESEDSPAGETAAGDETLPELHRGILDFEKKTYKYSGAKEDAIRANFGLTATQYYQILNGLIDQPVARRYAPYVVERLQQQRAARTAAAGNTRATSMEG</sequence>
<organism evidence="2 3">
    <name type="scientific">Pseudoglutamicibacter albus</name>
    <dbReference type="NCBI Taxonomy" id="98671"/>
    <lineage>
        <taxon>Bacteria</taxon>
        <taxon>Bacillati</taxon>
        <taxon>Actinomycetota</taxon>
        <taxon>Actinomycetes</taxon>
        <taxon>Micrococcales</taxon>
        <taxon>Micrococcaceae</taxon>
        <taxon>Pseudoglutamicibacter</taxon>
    </lineage>
</organism>
<feature type="compositionally biased region" description="Polar residues" evidence="1">
    <location>
        <begin position="7"/>
        <end position="20"/>
    </location>
</feature>
<accession>A0ABU1YXA5</accession>
<comment type="caution">
    <text evidence="2">The sequence shown here is derived from an EMBL/GenBank/DDBJ whole genome shotgun (WGS) entry which is preliminary data.</text>
</comment>
<name>A0ABU1YXA5_9MICC</name>
<reference evidence="2" key="1">
    <citation type="submission" date="2023-07" db="EMBL/GenBank/DDBJ databases">
        <title>Sequencing the genomes of 1000 actinobacteria strains.</title>
        <authorList>
            <person name="Klenk H.-P."/>
        </authorList>
    </citation>
    <scope>NUCLEOTIDE SEQUENCE</scope>
    <source>
        <strain evidence="2">DSM 13068</strain>
    </source>
</reference>
<dbReference type="Pfam" id="PF11662">
    <property type="entry name" value="DUF3263"/>
    <property type="match status" value="1"/>
</dbReference>
<dbReference type="Proteomes" id="UP001180715">
    <property type="component" value="Unassembled WGS sequence"/>
</dbReference>
<feature type="region of interest" description="Disordered" evidence="1">
    <location>
        <begin position="1"/>
        <end position="40"/>
    </location>
</feature>
<dbReference type="EMBL" id="JAVDXX010000001">
    <property type="protein sequence ID" value="MDR7292991.1"/>
    <property type="molecule type" value="Genomic_DNA"/>
</dbReference>
<protein>
    <recommendedName>
        <fullName evidence="4">DUF3263 domain-containing protein</fullName>
    </recommendedName>
</protein>
<evidence type="ECO:0000313" key="3">
    <source>
        <dbReference type="Proteomes" id="UP001180715"/>
    </source>
</evidence>